<evidence type="ECO:0000313" key="16">
    <source>
        <dbReference type="EMBL" id="KAH7524564.1"/>
    </source>
</evidence>
<dbReference type="GO" id="GO:0005634">
    <property type="term" value="C:nucleus"/>
    <property type="evidence" value="ECO:0007669"/>
    <property type="project" value="UniProtKB-SubCell"/>
</dbReference>
<dbReference type="PANTHER" id="PTHR22884">
    <property type="entry name" value="SET DOMAIN PROTEINS"/>
    <property type="match status" value="1"/>
</dbReference>
<proteinExistence type="predicted"/>
<feature type="compositionally biased region" description="Low complexity" evidence="11">
    <location>
        <begin position="990"/>
        <end position="1008"/>
    </location>
</feature>
<comment type="subcellular location">
    <subcellularLocation>
        <location evidence="2">Chromosome</location>
    </subcellularLocation>
    <subcellularLocation>
        <location evidence="1">Nucleus</location>
    </subcellularLocation>
</comment>
<dbReference type="SMART" id="SM00508">
    <property type="entry name" value="PostSET"/>
    <property type="match status" value="1"/>
</dbReference>
<dbReference type="EMBL" id="JAEACU010000006">
    <property type="protein sequence ID" value="KAH7524564.1"/>
    <property type="molecule type" value="Genomic_DNA"/>
</dbReference>
<feature type="region of interest" description="Disordered" evidence="11">
    <location>
        <begin position="2004"/>
        <end position="2026"/>
    </location>
</feature>
<evidence type="ECO:0000256" key="4">
    <source>
        <dbReference type="ARBA" id="ARBA00022603"/>
    </source>
</evidence>
<dbReference type="InterPro" id="IPR006560">
    <property type="entry name" value="AWS_dom"/>
</dbReference>
<dbReference type="GO" id="GO:0032259">
    <property type="term" value="P:methylation"/>
    <property type="evidence" value="ECO:0007669"/>
    <property type="project" value="UniProtKB-KW"/>
</dbReference>
<dbReference type="InterPro" id="IPR001214">
    <property type="entry name" value="SET_dom"/>
</dbReference>
<evidence type="ECO:0000256" key="7">
    <source>
        <dbReference type="ARBA" id="ARBA00022723"/>
    </source>
</evidence>
<evidence type="ECO:0000256" key="2">
    <source>
        <dbReference type="ARBA" id="ARBA00004286"/>
    </source>
</evidence>
<dbReference type="GO" id="GO:0046975">
    <property type="term" value="F:histone H3K36 methyltransferase activity"/>
    <property type="evidence" value="ECO:0007669"/>
    <property type="project" value="InterPro"/>
</dbReference>
<keyword evidence="5" id="KW-0808">Transferase</keyword>
<keyword evidence="9" id="KW-0862">Zinc</keyword>
<dbReference type="FunFam" id="2.170.270.10:FF:000035">
    <property type="entry name" value="Histone-lysine N-methyltransferase"/>
    <property type="match status" value="1"/>
</dbReference>
<feature type="domain" description="SET" evidence="12">
    <location>
        <begin position="1258"/>
        <end position="1385"/>
    </location>
</feature>
<sequence length="2333" mass="255243">MGSCEDSVTLEEPPSCLSNAEQNLCLEFSRLSGPQQQSCSELCNPLIDPIVDPTGGPDQCSEIYENDNTGCSSSSDVTVNRDGMVGGNENADVLAVENMLKNQCGDGGDCLNENRGDNDICNMENAAVECLKDDGLQIEDGLTCLSVQCELPSAVTDSPRICDQQDGDCLNDNRSDNDVYNMESAGECLKDDRLQIEDGLTSLLVHCELPLEASAMTGSQRIYDQQDGDCWNDNRSDSDICNVESAGECLKDDGLQVENGLTSSPVCCELPLEASAVTGSPKICGQQDEEENKGSSCLCGEEGVIEKKADVLAGLKTDLCEQVSPLQVCETPLESVSSDTVQQNKQDFKSIDHPSENLYGKIVVSDAGIEADVFNDMSFLNIGEMPSEVHTVEEMNDCNGKNDQKDDHDIGLFVERVAEVDGIKSNLDACIQISSSSSCQESLENLYMSECLSFSALQNEQMNDNSSPSAKKDIVTVGEKIDFTTDVKDEIDTQILPLEKNTCNFTEGSSGVASDCIVENSVSPKSCQPLVIVNTDSPRMLNIHDQLGNDVSGPTDSCNAVDCCQPADNEVKDSLKVDFVVENKCCDVVSSSSRRSSQRGKAKRKTKTKKASRKCRSTDKASTSQGSIKLCLTARKKRSSLSKPARSSIWGLLGNITQLFENCNGLELIQVHNRGLQKSKGGKKIRKWNKSGGAGGSSNTKCSTPTNGLRLKVKMGKVGQNCISFTVPEVVHTLPFGTAISGECRTESCPRNGLGSPKLVSSIDDELRNGETVRQLKFFTNEQEKEKNCADASILDAQLANRDLEGNVITEKLAGDLRANFVVGEEASGILSDSRCKDPGTSPDSEVIDLIPNVHVDLRPNEDLHATVLTPPNDFVAPGDLTSSKRGKKKNKVSGAGNCIVEDGSPCPVRINKSKPSKRRGKRQNSSDGICSTETLTSSASANASSNSSSNKEISKESLHLSGETELGVSAEASKIESSTEAKTQCNLDASLGLSKSQKSKNSLSAAKTKGRAIPKSRSKGSVSGSKRVNARRKKETQRRSVSKKKTKEKTACDQVVGKVESDLEEGNCFVDDTGKTHSDSNIASGGPVEQYLPPNNAWARCDDCLKWRRIPAELADSIEETKCTWTCKDNMDKAFACCSIPQEKSNAEINAELELSDASGEEDASGTRLNQKGLECRRPTFSQENVIRIRTNQFLHRSRKTQTIDEIMVCHCKRPSDGSFGCGDDCLNRVLNIECVQGACPCGDLCSNQQFQKRQYAKVEKYPCGKKGHGLKLSQDISKGQFLIEYVGEVLDMHAYEARQKEYALKGHKHFYFMTLNGSEVIDACVKGNLGRFINHSCDPNCRTEKWMVNGEICIGLFALRDIKKFVRNQVEVVKGEEVTFDYNYVRVFGAAAQKCYCGSNQCRGYIGGDPLNSDVIVQDDSDDEFPEPVMLPEDCETEDSLDNLKPKGSSSHGVVMQTENKHGRDKSITAIEKLEITKGKEDSMNQSTSDISHINDALEVNDLQGKLPSSAQPFETSQQADDATSKPMSVQQEITIEEENMEKSLSSSPRLEIASQIKMVSKSLSDGVDGNRKLKSDAIDDKRVSSKAHHKTKTSHSATFVKKGKVKHVLPNAAKVQVTANKSQVLAVKPKKLIEGASRIESVEEKLNELLDTEGGISKRKDATKGYLKLLLLTAASGDSANGEAIQSNRDLSMILDALLKTKSRVVLIDILNKNGSVSFVLFHSPEMFENVTQHNETVQTRLQKDTDPPEASQGLRDEMGGFYSLTMCIIGLIPTEVYHFGSDPPLLRFHFFFEAAVLHKIPTYDILFGMCVSLSIGAELLFHSLEFWNLLSLVWCQLSVVSLHSGWSGYLHTASCVVYCKMQNTFLFALLSAKVQVAVLEYLAVREILSTEHINGGPPCPGMESFRESMLSLTEHDDKQVHQIARNFRDRWIPRPIRKPNFVDRDDGKTEFHRSSNSYRFSHNNWRDQGGRPTEAIDCVKQSTVATPVVDAGVQEGCSAPSIGDCPTSGTKTRKRKSRWDQPAEIKPELSSLQHKEQKMDSTSVKQFESSSLPGIGAVAADYQDKVSREEKNCSHRVHDHHQVKEAHMAHDGRQSIPEDIPPGFSSPLKKALVSPIAPLMGHNSMCPDMVIGQPQEKFVSRLPVSYGIPLSIMQQFGTPHVGSMVIAPGMPFIPFPPLPPYPRDNKNPSPSLAFNHMTANEPAEEAQLDGCLPATSHSEESSPSTTGDRPDADIPLTHNQNTAKRGRETSCDLGRRYFKQQKWNNSKSVPPWLRNRLGCMGNARGGSNGVGIGKVTNELRSTYCSEDLSCKAEKAGNNFYQHSEHQNQH</sequence>
<keyword evidence="7" id="KW-0479">Metal-binding</keyword>
<evidence type="ECO:0008006" key="18">
    <source>
        <dbReference type="Google" id="ProtNLM"/>
    </source>
</evidence>
<dbReference type="Gene3D" id="3.30.40.100">
    <property type="match status" value="1"/>
</dbReference>
<evidence type="ECO:0000256" key="5">
    <source>
        <dbReference type="ARBA" id="ARBA00022679"/>
    </source>
</evidence>
<evidence type="ECO:0000256" key="6">
    <source>
        <dbReference type="ARBA" id="ARBA00022691"/>
    </source>
</evidence>
<evidence type="ECO:0000256" key="11">
    <source>
        <dbReference type="SAM" id="MobiDB-lite"/>
    </source>
</evidence>
<organism evidence="16 17">
    <name type="scientific">Ziziphus jujuba var. spinosa</name>
    <dbReference type="NCBI Taxonomy" id="714518"/>
    <lineage>
        <taxon>Eukaryota</taxon>
        <taxon>Viridiplantae</taxon>
        <taxon>Streptophyta</taxon>
        <taxon>Embryophyta</taxon>
        <taxon>Tracheophyta</taxon>
        <taxon>Spermatophyta</taxon>
        <taxon>Magnoliopsida</taxon>
        <taxon>eudicotyledons</taxon>
        <taxon>Gunneridae</taxon>
        <taxon>Pentapetalae</taxon>
        <taxon>rosids</taxon>
        <taxon>fabids</taxon>
        <taxon>Rosales</taxon>
        <taxon>Rhamnaceae</taxon>
        <taxon>Paliureae</taxon>
        <taxon>Ziziphus</taxon>
    </lineage>
</organism>
<evidence type="ECO:0000256" key="1">
    <source>
        <dbReference type="ARBA" id="ARBA00004123"/>
    </source>
</evidence>
<dbReference type="Pfam" id="PF17907">
    <property type="entry name" value="AWS"/>
    <property type="match status" value="1"/>
</dbReference>
<evidence type="ECO:0000259" key="12">
    <source>
        <dbReference type="PROSITE" id="PS50280"/>
    </source>
</evidence>
<feature type="region of interest" description="Disordered" evidence="11">
    <location>
        <begin position="869"/>
        <end position="897"/>
    </location>
</feature>
<dbReference type="GO" id="GO:0008270">
    <property type="term" value="F:zinc ion binding"/>
    <property type="evidence" value="ECO:0007669"/>
    <property type="project" value="UniProtKB-KW"/>
</dbReference>
<dbReference type="InterPro" id="IPR044437">
    <property type="entry name" value="SETD2/Set2_SET"/>
</dbReference>
<evidence type="ECO:0000256" key="10">
    <source>
        <dbReference type="ARBA" id="ARBA00023242"/>
    </source>
</evidence>
<dbReference type="InterPro" id="IPR046341">
    <property type="entry name" value="SET_dom_sf"/>
</dbReference>
<dbReference type="InterPro" id="IPR003616">
    <property type="entry name" value="Post-SET_dom"/>
</dbReference>
<keyword evidence="10" id="KW-0539">Nucleus</keyword>
<evidence type="ECO:0000259" key="15">
    <source>
        <dbReference type="PROSITE" id="PS51215"/>
    </source>
</evidence>
<protein>
    <recommendedName>
        <fullName evidence="18">Histone-lysine N-methyltransferase ASHH2</fullName>
    </recommendedName>
</protein>
<dbReference type="Pfam" id="PF00856">
    <property type="entry name" value="SET"/>
    <property type="match status" value="1"/>
</dbReference>
<dbReference type="InterPro" id="IPR050777">
    <property type="entry name" value="SET2_Histone-Lys_MeTrsfase"/>
</dbReference>
<gene>
    <name evidence="16" type="ORF">FEM48_Zijuj06G0132800</name>
</gene>
<dbReference type="SUPFAM" id="SSF82199">
    <property type="entry name" value="SET domain"/>
    <property type="match status" value="1"/>
</dbReference>
<dbReference type="PROSITE" id="PS51215">
    <property type="entry name" value="AWS"/>
    <property type="match status" value="1"/>
</dbReference>
<dbReference type="InterPro" id="IPR011124">
    <property type="entry name" value="Znf_CW"/>
</dbReference>
<keyword evidence="4" id="KW-0489">Methyltransferase</keyword>
<feature type="domain" description="Post-SET" evidence="13">
    <location>
        <begin position="1393"/>
        <end position="1409"/>
    </location>
</feature>
<feature type="region of interest" description="Disordered" evidence="11">
    <location>
        <begin position="910"/>
        <end position="1049"/>
    </location>
</feature>
<dbReference type="SMART" id="SM00570">
    <property type="entry name" value="AWS"/>
    <property type="match status" value="1"/>
</dbReference>
<feature type="compositionally biased region" description="Basic residues" evidence="11">
    <location>
        <begin position="596"/>
        <end position="615"/>
    </location>
</feature>
<feature type="region of interest" description="Disordered" evidence="11">
    <location>
        <begin position="2217"/>
        <end position="2253"/>
    </location>
</feature>
<evidence type="ECO:0000259" key="14">
    <source>
        <dbReference type="PROSITE" id="PS51050"/>
    </source>
</evidence>
<dbReference type="Proteomes" id="UP000813462">
    <property type="component" value="Unassembled WGS sequence"/>
</dbReference>
<evidence type="ECO:0000256" key="8">
    <source>
        <dbReference type="ARBA" id="ARBA00022771"/>
    </source>
</evidence>
<evidence type="ECO:0000313" key="17">
    <source>
        <dbReference type="Proteomes" id="UP000813462"/>
    </source>
</evidence>
<feature type="domain" description="CW-type" evidence="14">
    <location>
        <begin position="1093"/>
        <end position="1147"/>
    </location>
</feature>
<feature type="compositionally biased region" description="Low complexity" evidence="11">
    <location>
        <begin position="932"/>
        <end position="952"/>
    </location>
</feature>
<name>A0A978V9H9_ZIZJJ</name>
<evidence type="ECO:0000256" key="9">
    <source>
        <dbReference type="ARBA" id="ARBA00022833"/>
    </source>
</evidence>
<dbReference type="Gene3D" id="2.170.270.10">
    <property type="entry name" value="SET domain"/>
    <property type="match status" value="1"/>
</dbReference>
<feature type="compositionally biased region" description="Basic residues" evidence="11">
    <location>
        <begin position="912"/>
        <end position="923"/>
    </location>
</feature>
<feature type="compositionally biased region" description="Basic residues" evidence="11">
    <location>
        <begin position="1029"/>
        <end position="1048"/>
    </location>
</feature>
<dbReference type="PROSITE" id="PS50280">
    <property type="entry name" value="SET"/>
    <property type="match status" value="1"/>
</dbReference>
<dbReference type="CDD" id="cd19172">
    <property type="entry name" value="SET_SETD2"/>
    <property type="match status" value="1"/>
</dbReference>
<evidence type="ECO:0000256" key="3">
    <source>
        <dbReference type="ARBA" id="ARBA00022454"/>
    </source>
</evidence>
<comment type="caution">
    <text evidence="16">The sequence shown here is derived from an EMBL/GenBank/DDBJ whole genome shotgun (WGS) entry which is preliminary data.</text>
</comment>
<feature type="region of interest" description="Disordered" evidence="11">
    <location>
        <begin position="1509"/>
        <end position="1529"/>
    </location>
</feature>
<feature type="compositionally biased region" description="Basic residues" evidence="11">
    <location>
        <begin position="680"/>
        <end position="689"/>
    </location>
</feature>
<feature type="compositionally biased region" description="Basic residues" evidence="11">
    <location>
        <begin position="1009"/>
        <end position="1019"/>
    </location>
</feature>
<dbReference type="Pfam" id="PF07496">
    <property type="entry name" value="zf-CW"/>
    <property type="match status" value="1"/>
</dbReference>
<evidence type="ECO:0000259" key="13">
    <source>
        <dbReference type="PROSITE" id="PS50868"/>
    </source>
</evidence>
<accession>A0A978V9H9</accession>
<feature type="region of interest" description="Disordered" evidence="11">
    <location>
        <begin position="596"/>
        <end position="621"/>
    </location>
</feature>
<dbReference type="PROSITE" id="PS50868">
    <property type="entry name" value="POST_SET"/>
    <property type="match status" value="1"/>
</dbReference>
<feature type="domain" description="AWS" evidence="15">
    <location>
        <begin position="1206"/>
        <end position="1256"/>
    </location>
</feature>
<keyword evidence="6" id="KW-0949">S-adenosyl-L-methionine</keyword>
<keyword evidence="3" id="KW-0158">Chromosome</keyword>
<keyword evidence="8" id="KW-0863">Zinc-finger</keyword>
<dbReference type="PROSITE" id="PS51050">
    <property type="entry name" value="ZF_CW"/>
    <property type="match status" value="1"/>
</dbReference>
<dbReference type="GO" id="GO:0005694">
    <property type="term" value="C:chromosome"/>
    <property type="evidence" value="ECO:0007669"/>
    <property type="project" value="UniProtKB-SubCell"/>
</dbReference>
<feature type="region of interest" description="Disordered" evidence="11">
    <location>
        <begin position="680"/>
        <end position="703"/>
    </location>
</feature>
<reference evidence="16" key="1">
    <citation type="journal article" date="2021" name="Front. Plant Sci.">
        <title>Chromosome-Scale Genome Assembly for Chinese Sour Jujube and Insights Into Its Genome Evolution and Domestication Signature.</title>
        <authorList>
            <person name="Shen L.-Y."/>
            <person name="Luo H."/>
            <person name="Wang X.-L."/>
            <person name="Wang X.-M."/>
            <person name="Qiu X.-J."/>
            <person name="Liu H."/>
            <person name="Zhou S.-S."/>
            <person name="Jia K.-H."/>
            <person name="Nie S."/>
            <person name="Bao Y.-T."/>
            <person name="Zhang R.-G."/>
            <person name="Yun Q.-Z."/>
            <person name="Chai Y.-H."/>
            <person name="Lu J.-Y."/>
            <person name="Li Y."/>
            <person name="Zhao S.-W."/>
            <person name="Mao J.-F."/>
            <person name="Jia S.-G."/>
            <person name="Mao Y.-M."/>
        </authorList>
    </citation>
    <scope>NUCLEOTIDE SEQUENCE</scope>
    <source>
        <strain evidence="16">AT0</strain>
        <tissue evidence="16">Leaf</tissue>
    </source>
</reference>
<dbReference type="SMART" id="SM00317">
    <property type="entry name" value="SET"/>
    <property type="match status" value="1"/>
</dbReference>